<feature type="compositionally biased region" description="Polar residues" evidence="6">
    <location>
        <begin position="242"/>
        <end position="251"/>
    </location>
</feature>
<dbReference type="InterPro" id="IPR000219">
    <property type="entry name" value="DH_dom"/>
</dbReference>
<dbReference type="EMBL" id="OX395130">
    <property type="protein sequence ID" value="CAI5775263.1"/>
    <property type="molecule type" value="Genomic_DNA"/>
</dbReference>
<feature type="domain" description="PH" evidence="8">
    <location>
        <begin position="2157"/>
        <end position="2264"/>
    </location>
</feature>
<dbReference type="SMART" id="SM00326">
    <property type="entry name" value="SH3"/>
    <property type="match status" value="1"/>
</dbReference>
<dbReference type="InterPro" id="IPR055251">
    <property type="entry name" value="SOS1_NGEF_PH"/>
</dbReference>
<reference evidence="10" key="1">
    <citation type="submission" date="2022-12" db="EMBL/GenBank/DDBJ databases">
        <authorList>
            <person name="Alioto T."/>
            <person name="Alioto T."/>
            <person name="Gomez Garrido J."/>
        </authorList>
    </citation>
    <scope>NUCLEOTIDE SEQUENCE</scope>
</reference>
<evidence type="ECO:0000313" key="11">
    <source>
        <dbReference type="Proteomes" id="UP001178461"/>
    </source>
</evidence>
<dbReference type="InterPro" id="IPR011993">
    <property type="entry name" value="PH-like_dom_sf"/>
</dbReference>
<accession>A0AA35KE95</accession>
<dbReference type="PANTHER" id="PTHR47544:SF2">
    <property type="entry name" value="RHO GUANINE NUCLEOTIDE EXCHANGE FACTOR 4"/>
    <property type="match status" value="1"/>
</dbReference>
<dbReference type="SMART" id="SM00325">
    <property type="entry name" value="RhoGEF"/>
    <property type="match status" value="1"/>
</dbReference>
<dbReference type="Pfam" id="PF00621">
    <property type="entry name" value="RhoGEF"/>
    <property type="match status" value="1"/>
</dbReference>
<dbReference type="PROSITE" id="PS00741">
    <property type="entry name" value="DH_1"/>
    <property type="match status" value="1"/>
</dbReference>
<dbReference type="Gene3D" id="2.30.29.30">
    <property type="entry name" value="Pleckstrin-homology domain (PH domain)/Phosphotyrosine-binding domain (PTB)"/>
    <property type="match status" value="1"/>
</dbReference>
<dbReference type="SUPFAM" id="SSF50044">
    <property type="entry name" value="SH3-domain"/>
    <property type="match status" value="1"/>
</dbReference>
<feature type="region of interest" description="Disordered" evidence="6">
    <location>
        <begin position="195"/>
        <end position="270"/>
    </location>
</feature>
<sequence length="2350" mass="265542">MEDQLPYRFGWGNQKTKLGSIALFETIDEFQEDFTPRQSVFKRIQRLCFRQREQLPGETFMSFASALWDLASGCDFGPLQDELVLDQLIEKAEDWRIRETLFLQIDSLTLAKAVELGSQMEAAFKTAPNKITAAIEQWERQIIDNKNGENRGYKNYGSLYQRKEKVMPSHGTKCHLGRKKTHNFQHCHSVKLSKVPGKMAPEPVENCTSEGEFEEDRSSSVPSTLELEIRGSGQETDEDYFETQSHQSESLSDIKTEPYESASDSESFASDVTRETSLSSFCLSAELEEPWQKYAEGKVEKAPSKAECARHLGCMHKEAGELPSPLHIAAGKGELEVQATVSKTEEINGNEKVLPYSITCTGFNISKEVLASQTEASLVVEAKSVDREPHLHICSKNLAEGAVGKGNKNTGRSVFACHRANSENSLTSLETEHPPAHSEAVSRCSLPNIHLETNRTCKRNCESSKVRCKREYILNTKCNRKNGIESQKPVDAHLCDTKLKATGLPCIKSTFLVPPTKPGIVEMKSWHSSPGNISAREVREHANDCICMADKLSWSCSRLPLGISDYEKVRGNLERFGDCPQKAFKMEKETGIEKSLLNTHLVSNKNQLATRSHWNTSKNLHDKSNIFGLSTKRADTLENDSLTLSQLPYHSEDHSRLETPSALESLPANINAKIVLRKDQFKSEGEIEINTFLQNPSCESDSRDAIAQENYLGGYSMADKYGNTYGIHASTVSTEVNMERKCLETQNTEAFLGAAEIGNDSEFGLGWGMFDGILTLSGKKVMGQQEETVLQNMSRASDALKCPSIQERTNVHLTRIEKKDFYCGSGGEDVSAFELTPTPHHICQEEKLENLSELKPLLIKSLDQKGLLSNKMDGETYVDELTTETLEHENSASSLITMVDTTKPQKTPNAQPCCGNEILPVHAISGSEDEFPVSISTQEGEEEAEAMGLDLSSVPAPEINTRASLENNSPRTNLNMESTVQNWKEEGYANGLFLEPLATNTEILLIKPSRVKSDSVLESVQAVNLQFEPGGYTVADESVTKNRQRDTCVITAGTQEINSNSKNVIAGDKTLGHNVHSKQIIEKEGTKHCDTARGKTGFCEGSPSTGLNRSFSAEEPKCISRYSQWNPSTDICDTNVRMDSQDNTTTGLDNISMESTNSEELNENLFNFLGSNSSFYKAVQRNNKAGATEKSSKQSKFLAFSKMASFRKSKLMSAENQDSVKAKTETLDGDKGDEIEDDLKYIQSSSPSSAFQSKERCLAKYLDDDDLFYEKPAGLFNRMSLRKASGSGRILLEGMGTSSSPIMTRRKHSEGKVLGSVENNDNESVEYPELKKSSSENDFKRNKNTESKRFRSRLALAHRSFSSFFESKSLEKENAEQSPKFSVKNEKEKAKLHQTTWKAFLKSKETDGQKRFALNSPLPTQQSSCSSRIPGSFPRRPSKENQEDCNGQEFMQSSVSNGSSVDGGHSDSSGTGDFLSMDTKRRDHELNIKCLHSLDCNGKEETMSSDGDTSFEEFWLKSPISPIDLQSSFSHFTPSCPQLSMYERKDMPCRPMSPKPQSPRTGSQRKGFHYPGRLSSTSMISLGNISVIDGNLEAPERPKTLKPRPSFLQSMHSLDNDYLREDSGISSQSQISLDTTSSVSDIIRDEENIQQSQIPPEKRPGEKWGLHCRKRSTQMPLSPPSLSNIESKAWILPFHIQEGKAKEHAQRKRHRPLYKRFSFDDTWMERNRKRKLVKEAQSDREIESSNLPEDHLKVKMRPFITSPVAFEALPLKLHLYSQSTPTGLDCVGLRRRISFPVIADGSLEKTSDDVGSEEDLYEDFRSSSHRYGHPGGGGEQLAINELISDGGVVYAEALWDHVTMDDQELGFKAGDVIEVMDATNKEWWWGRIMDSEGWFPASFVRLRVNQDEPMEDYPLKLEDGREEDSRNAAHRYGVGQTTKDQMRTNVINEILSTERDYIKHLKDICEGYIKQCRKRADMFTEEQLKTIFGNIEDIYKCQKKFVKALEKKFNKDYPHLSEVGCCFLEYQNEFQIYSEYCNNHPNACMELSRLTKVSKYVYFFEACRLLQKMIDISLDGFLLTPVQKICKYPLQLAELLKYTNPQHRDFKDVEAALNAMKNVARLINERKRRLENIDKIAQWQSSIEDWEGEDVLVKSSELIYSGELTKISQPQAKSHQRMFFLFDHQLVCCKKDLLRRDILYYKSRIGMDNMEILDVEDGKDKDFNVTIKNAFKLHCRDTEEVHLFCAKKPEQKQRWLKAFENERKQVQLDQETGFSITEVQKKQAMLNASKLNQSGKPKVVTRTYYDFLMRQKHPTLPTNLPQQQVFMLAEPKRKPSNFWQNISRLAPFRK</sequence>
<feature type="domain" description="SH3" evidence="7">
    <location>
        <begin position="1846"/>
        <end position="1905"/>
    </location>
</feature>
<keyword evidence="4" id="KW-0344">Guanine-nucleotide releasing factor</keyword>
<dbReference type="SUPFAM" id="SSF50729">
    <property type="entry name" value="PH domain-like"/>
    <property type="match status" value="1"/>
</dbReference>
<feature type="compositionally biased region" description="Basic and acidic residues" evidence="6">
    <location>
        <begin position="1328"/>
        <end position="1347"/>
    </location>
</feature>
<dbReference type="Proteomes" id="UP001178461">
    <property type="component" value="Chromosome 5"/>
</dbReference>
<dbReference type="InterPro" id="IPR001331">
    <property type="entry name" value="GDS_CDC24_CS"/>
</dbReference>
<organism evidence="10 11">
    <name type="scientific">Podarcis lilfordi</name>
    <name type="common">Lilford's wall lizard</name>
    <dbReference type="NCBI Taxonomy" id="74358"/>
    <lineage>
        <taxon>Eukaryota</taxon>
        <taxon>Metazoa</taxon>
        <taxon>Chordata</taxon>
        <taxon>Craniata</taxon>
        <taxon>Vertebrata</taxon>
        <taxon>Euteleostomi</taxon>
        <taxon>Lepidosauria</taxon>
        <taxon>Squamata</taxon>
        <taxon>Bifurcata</taxon>
        <taxon>Unidentata</taxon>
        <taxon>Episquamata</taxon>
        <taxon>Laterata</taxon>
        <taxon>Lacertibaenia</taxon>
        <taxon>Lacertidae</taxon>
        <taxon>Podarcis</taxon>
    </lineage>
</organism>
<dbReference type="SUPFAM" id="SSF48065">
    <property type="entry name" value="DBL homology domain (DH-domain)"/>
    <property type="match status" value="1"/>
</dbReference>
<feature type="compositionally biased region" description="Low complexity" evidence="6">
    <location>
        <begin position="260"/>
        <end position="270"/>
    </location>
</feature>
<evidence type="ECO:0000256" key="2">
    <source>
        <dbReference type="ARBA" id="ARBA00022443"/>
    </source>
</evidence>
<dbReference type="PROSITE" id="PS50002">
    <property type="entry name" value="SH3"/>
    <property type="match status" value="1"/>
</dbReference>
<feature type="region of interest" description="Disordered" evidence="6">
    <location>
        <begin position="1545"/>
        <end position="1573"/>
    </location>
</feature>
<evidence type="ECO:0000259" key="8">
    <source>
        <dbReference type="PROSITE" id="PS50003"/>
    </source>
</evidence>
<dbReference type="PROSITE" id="PS50003">
    <property type="entry name" value="PH_DOMAIN"/>
    <property type="match status" value="1"/>
</dbReference>
<evidence type="ECO:0000313" key="10">
    <source>
        <dbReference type="EMBL" id="CAI5775263.1"/>
    </source>
</evidence>
<feature type="region of interest" description="Disordered" evidence="6">
    <location>
        <begin position="1368"/>
        <end position="1389"/>
    </location>
</feature>
<dbReference type="GO" id="GO:0005085">
    <property type="term" value="F:guanyl-nucleotide exchange factor activity"/>
    <property type="evidence" value="ECO:0007669"/>
    <property type="project" value="UniProtKB-KW"/>
</dbReference>
<dbReference type="CDD" id="cd01224">
    <property type="entry name" value="PH_Collybistin_ASEF"/>
    <property type="match status" value="1"/>
</dbReference>
<evidence type="ECO:0000256" key="5">
    <source>
        <dbReference type="PROSITE-ProRule" id="PRU00192"/>
    </source>
</evidence>
<keyword evidence="2 5" id="KW-0728">SH3 domain</keyword>
<comment type="subcellular location">
    <subcellularLocation>
        <location evidence="1">Cytoplasm</location>
    </subcellularLocation>
</comment>
<dbReference type="InterPro" id="IPR001452">
    <property type="entry name" value="SH3_domain"/>
</dbReference>
<dbReference type="Gene3D" id="1.20.900.10">
    <property type="entry name" value="Dbl homology (DH) domain"/>
    <property type="match status" value="1"/>
</dbReference>
<dbReference type="InterPro" id="IPR035899">
    <property type="entry name" value="DBL_dom_sf"/>
</dbReference>
<protein>
    <submittedName>
        <fullName evidence="10">Rho guanine nucleotide exchange factor 4 isoform X1</fullName>
    </submittedName>
</protein>
<evidence type="ECO:0000259" key="9">
    <source>
        <dbReference type="PROSITE" id="PS50010"/>
    </source>
</evidence>
<dbReference type="InterPro" id="IPR036028">
    <property type="entry name" value="SH3-like_dom_sf"/>
</dbReference>
<proteinExistence type="predicted"/>
<feature type="region of interest" description="Disordered" evidence="6">
    <location>
        <begin position="1413"/>
        <end position="1476"/>
    </location>
</feature>
<dbReference type="GO" id="GO:0005737">
    <property type="term" value="C:cytoplasm"/>
    <property type="evidence" value="ECO:0007669"/>
    <property type="project" value="UniProtKB-SubCell"/>
</dbReference>
<dbReference type="GO" id="GO:0035556">
    <property type="term" value="P:intracellular signal transduction"/>
    <property type="evidence" value="ECO:0007669"/>
    <property type="project" value="InterPro"/>
</dbReference>
<dbReference type="Pfam" id="PF00018">
    <property type="entry name" value="SH3_1"/>
    <property type="match status" value="1"/>
</dbReference>
<evidence type="ECO:0000256" key="6">
    <source>
        <dbReference type="SAM" id="MobiDB-lite"/>
    </source>
</evidence>
<feature type="domain" description="DH" evidence="9">
    <location>
        <begin position="1942"/>
        <end position="2126"/>
    </location>
</feature>
<evidence type="ECO:0000256" key="3">
    <source>
        <dbReference type="ARBA" id="ARBA00022490"/>
    </source>
</evidence>
<dbReference type="PROSITE" id="PS50010">
    <property type="entry name" value="DH_2"/>
    <property type="match status" value="1"/>
</dbReference>
<dbReference type="CDD" id="cd11973">
    <property type="entry name" value="SH3_ASEF"/>
    <property type="match status" value="1"/>
</dbReference>
<keyword evidence="3" id="KW-0963">Cytoplasm</keyword>
<dbReference type="FunFam" id="1.20.900.10:FF:000002">
    <property type="entry name" value="Rho guanine nucleotide exchange factor 9"/>
    <property type="match status" value="1"/>
</dbReference>
<gene>
    <name evidence="10" type="ORF">PODLI_1B006193</name>
</gene>
<name>A0AA35KE95_9SAUR</name>
<keyword evidence="11" id="KW-1185">Reference proteome</keyword>
<dbReference type="SMART" id="SM00233">
    <property type="entry name" value="PH"/>
    <property type="match status" value="1"/>
</dbReference>
<evidence type="ECO:0000256" key="1">
    <source>
        <dbReference type="ARBA" id="ARBA00004496"/>
    </source>
</evidence>
<evidence type="ECO:0000259" key="7">
    <source>
        <dbReference type="PROSITE" id="PS50002"/>
    </source>
</evidence>
<feature type="compositionally biased region" description="Low complexity" evidence="6">
    <location>
        <begin position="1453"/>
        <end position="1473"/>
    </location>
</feature>
<dbReference type="InterPro" id="IPR001849">
    <property type="entry name" value="PH_domain"/>
</dbReference>
<dbReference type="PANTHER" id="PTHR47544">
    <property type="entry name" value="RHO GUANINE NUCLEOTIDE EXCHANGE FACTOR 4"/>
    <property type="match status" value="1"/>
</dbReference>
<dbReference type="CDD" id="cd00160">
    <property type="entry name" value="RhoGEF"/>
    <property type="match status" value="1"/>
</dbReference>
<feature type="compositionally biased region" description="Polar residues" evidence="6">
    <location>
        <begin position="1417"/>
        <end position="1429"/>
    </location>
</feature>
<feature type="region of interest" description="Disordered" evidence="6">
    <location>
        <begin position="1315"/>
        <end position="1347"/>
    </location>
</feature>
<dbReference type="Gene3D" id="2.30.30.40">
    <property type="entry name" value="SH3 Domains"/>
    <property type="match status" value="1"/>
</dbReference>
<evidence type="ECO:0000256" key="4">
    <source>
        <dbReference type="ARBA" id="ARBA00022658"/>
    </source>
</evidence>
<dbReference type="Pfam" id="PF22697">
    <property type="entry name" value="SOS1_NGEF_PH"/>
    <property type="match status" value="1"/>
</dbReference>